<dbReference type="InterPro" id="IPR004156">
    <property type="entry name" value="OATP"/>
</dbReference>
<feature type="transmembrane region" description="Helical" evidence="9">
    <location>
        <begin position="18"/>
        <end position="40"/>
    </location>
</feature>
<evidence type="ECO:0000256" key="6">
    <source>
        <dbReference type="ARBA" id="ARBA00023136"/>
    </source>
</evidence>
<feature type="transmembrane region" description="Helical" evidence="9">
    <location>
        <begin position="173"/>
        <end position="190"/>
    </location>
</feature>
<keyword evidence="5 9" id="KW-1133">Transmembrane helix</keyword>
<comment type="caution">
    <text evidence="11">The sequence shown here is derived from an EMBL/GenBank/DDBJ whole genome shotgun (WGS) entry which is preliminary data.</text>
</comment>
<evidence type="ECO:0000256" key="4">
    <source>
        <dbReference type="ARBA" id="ARBA00022692"/>
    </source>
</evidence>
<protein>
    <submittedName>
        <fullName evidence="11">Putative solute carrier organic anion transporter family member 2A1</fullName>
    </submittedName>
</protein>
<proteinExistence type="inferred from homology"/>
<keyword evidence="7" id="KW-1015">Disulfide bond</keyword>
<dbReference type="SUPFAM" id="SSF100895">
    <property type="entry name" value="Kazal-type serine protease inhibitors"/>
    <property type="match status" value="1"/>
</dbReference>
<keyword evidence="12" id="KW-1185">Reference proteome</keyword>
<sequence>MADRGVSLYRRAFNPYTFVVYLTIASVAVTTSSGYLSSVLSTIEQRFQLKSTQSALLFTIDDVESGNKTDTGGEGSGQGRENGQKEEPKEKKEEVTQGQPPRSLLPRIGIGILDLAKALLRVMRNWIVISLMFADHMLSFSSFPDGTYASKYLQYEFHLSAADASAIRAWSKLPMIFLGYFFSAFVIMVGRIKPRGTIIMVAVCIAFVGILTPLKLLAGCDNTPIAGLTVPYDYTTVEDDNLWTTDDRNLTSQCNADCYCPSGYNPVCASIGISYSTACHAGCSEAATAYVGSKNETVYTDCTCYENLFENTTYSDDSYLTSGLCEIDCSWVFHFVLLMLTSLMRNVMYNPSLMSKLR</sequence>
<dbReference type="PANTHER" id="PTHR11388">
    <property type="entry name" value="ORGANIC ANION TRANSPORTER"/>
    <property type="match status" value="1"/>
</dbReference>
<dbReference type="OrthoDB" id="10472029at2759"/>
<evidence type="ECO:0000256" key="8">
    <source>
        <dbReference type="SAM" id="MobiDB-lite"/>
    </source>
</evidence>
<feature type="domain" description="Kazal-like" evidence="10">
    <location>
        <begin position="248"/>
        <end position="306"/>
    </location>
</feature>
<dbReference type="AlphaFoldDB" id="A0A2G8L0Z0"/>
<dbReference type="InterPro" id="IPR036058">
    <property type="entry name" value="Kazal_dom_sf"/>
</dbReference>
<evidence type="ECO:0000313" key="12">
    <source>
        <dbReference type="Proteomes" id="UP000230750"/>
    </source>
</evidence>
<keyword evidence="6 9" id="KW-0472">Membrane</keyword>
<dbReference type="PROSITE" id="PS00282">
    <property type="entry name" value="KAZAL_1"/>
    <property type="match status" value="1"/>
</dbReference>
<reference evidence="11 12" key="1">
    <citation type="journal article" date="2017" name="PLoS Biol.">
        <title>The sea cucumber genome provides insights into morphological evolution and visceral regeneration.</title>
        <authorList>
            <person name="Zhang X."/>
            <person name="Sun L."/>
            <person name="Yuan J."/>
            <person name="Sun Y."/>
            <person name="Gao Y."/>
            <person name="Zhang L."/>
            <person name="Li S."/>
            <person name="Dai H."/>
            <person name="Hamel J.F."/>
            <person name="Liu C."/>
            <person name="Yu Y."/>
            <person name="Liu S."/>
            <person name="Lin W."/>
            <person name="Guo K."/>
            <person name="Jin S."/>
            <person name="Xu P."/>
            <person name="Storey K.B."/>
            <person name="Huan P."/>
            <person name="Zhang T."/>
            <person name="Zhou Y."/>
            <person name="Zhang J."/>
            <person name="Lin C."/>
            <person name="Li X."/>
            <person name="Xing L."/>
            <person name="Huo D."/>
            <person name="Sun M."/>
            <person name="Wang L."/>
            <person name="Mercier A."/>
            <person name="Li F."/>
            <person name="Yang H."/>
            <person name="Xiang J."/>
        </authorList>
    </citation>
    <scope>NUCLEOTIDE SEQUENCE [LARGE SCALE GENOMIC DNA]</scope>
    <source>
        <strain evidence="11">Shaxun</strain>
        <tissue evidence="11">Muscle</tissue>
    </source>
</reference>
<dbReference type="Proteomes" id="UP000230750">
    <property type="component" value="Unassembled WGS sequence"/>
</dbReference>
<dbReference type="PANTHER" id="PTHR11388:SF142">
    <property type="entry name" value="SOLUTE CARRIER ORGANIC ANION TRANSPORTER FAMILY MEMBER 5A1"/>
    <property type="match status" value="1"/>
</dbReference>
<evidence type="ECO:0000313" key="11">
    <source>
        <dbReference type="EMBL" id="PIK53924.1"/>
    </source>
</evidence>
<feature type="transmembrane region" description="Helical" evidence="9">
    <location>
        <begin position="197"/>
        <end position="218"/>
    </location>
</feature>
<comment type="subcellular location">
    <subcellularLocation>
        <location evidence="1">Cell membrane</location>
        <topology evidence="1">Multi-pass membrane protein</topology>
    </subcellularLocation>
</comment>
<dbReference type="InterPro" id="IPR002350">
    <property type="entry name" value="Kazal_dom"/>
</dbReference>
<evidence type="ECO:0000256" key="1">
    <source>
        <dbReference type="ARBA" id="ARBA00004651"/>
    </source>
</evidence>
<accession>A0A2G8L0Z0</accession>
<keyword evidence="4 9" id="KW-0812">Transmembrane</keyword>
<dbReference type="GO" id="GO:0016323">
    <property type="term" value="C:basolateral plasma membrane"/>
    <property type="evidence" value="ECO:0007669"/>
    <property type="project" value="TreeGrafter"/>
</dbReference>
<dbReference type="GO" id="GO:0043252">
    <property type="term" value="P:sodium-independent organic anion transport"/>
    <property type="evidence" value="ECO:0007669"/>
    <property type="project" value="TreeGrafter"/>
</dbReference>
<evidence type="ECO:0000256" key="5">
    <source>
        <dbReference type="ARBA" id="ARBA00022989"/>
    </source>
</evidence>
<evidence type="ECO:0000259" key="10">
    <source>
        <dbReference type="PROSITE" id="PS51465"/>
    </source>
</evidence>
<evidence type="ECO:0000256" key="7">
    <source>
        <dbReference type="ARBA" id="ARBA00023157"/>
    </source>
</evidence>
<organism evidence="11 12">
    <name type="scientific">Stichopus japonicus</name>
    <name type="common">Sea cucumber</name>
    <dbReference type="NCBI Taxonomy" id="307972"/>
    <lineage>
        <taxon>Eukaryota</taxon>
        <taxon>Metazoa</taxon>
        <taxon>Echinodermata</taxon>
        <taxon>Eleutherozoa</taxon>
        <taxon>Echinozoa</taxon>
        <taxon>Holothuroidea</taxon>
        <taxon>Aspidochirotacea</taxon>
        <taxon>Aspidochirotida</taxon>
        <taxon>Stichopodidae</taxon>
        <taxon>Apostichopus</taxon>
    </lineage>
</organism>
<gene>
    <name evidence="11" type="ORF">BSL78_09146</name>
</gene>
<dbReference type="Gene3D" id="3.30.60.30">
    <property type="match status" value="1"/>
</dbReference>
<dbReference type="GO" id="GO:0015347">
    <property type="term" value="F:sodium-independent organic anion transmembrane transporter activity"/>
    <property type="evidence" value="ECO:0007669"/>
    <property type="project" value="TreeGrafter"/>
</dbReference>
<dbReference type="EMBL" id="MRZV01000269">
    <property type="protein sequence ID" value="PIK53924.1"/>
    <property type="molecule type" value="Genomic_DNA"/>
</dbReference>
<dbReference type="PROSITE" id="PS51465">
    <property type="entry name" value="KAZAL_2"/>
    <property type="match status" value="1"/>
</dbReference>
<evidence type="ECO:0000256" key="3">
    <source>
        <dbReference type="ARBA" id="ARBA00022475"/>
    </source>
</evidence>
<dbReference type="Pfam" id="PF03137">
    <property type="entry name" value="OATP"/>
    <property type="match status" value="1"/>
</dbReference>
<keyword evidence="3" id="KW-1003">Cell membrane</keyword>
<dbReference type="SUPFAM" id="SSF103473">
    <property type="entry name" value="MFS general substrate transporter"/>
    <property type="match status" value="1"/>
</dbReference>
<name>A0A2G8L0Z0_STIJA</name>
<dbReference type="InterPro" id="IPR036259">
    <property type="entry name" value="MFS_trans_sf"/>
</dbReference>
<feature type="region of interest" description="Disordered" evidence="8">
    <location>
        <begin position="66"/>
        <end position="102"/>
    </location>
</feature>
<evidence type="ECO:0000256" key="2">
    <source>
        <dbReference type="ARBA" id="ARBA00009657"/>
    </source>
</evidence>
<feature type="compositionally biased region" description="Basic and acidic residues" evidence="8">
    <location>
        <begin position="82"/>
        <end position="95"/>
    </location>
</feature>
<evidence type="ECO:0000256" key="9">
    <source>
        <dbReference type="SAM" id="Phobius"/>
    </source>
</evidence>
<comment type="similarity">
    <text evidence="2">Belongs to the organo anion transporter (TC 2.A.60) family.</text>
</comment>